<evidence type="ECO:0000256" key="4">
    <source>
        <dbReference type="ARBA" id="ARBA00022729"/>
    </source>
</evidence>
<feature type="domain" description="MRH" evidence="11">
    <location>
        <begin position="35"/>
        <end position="173"/>
    </location>
</feature>
<keyword evidence="2" id="KW-0813">Transport</keyword>
<dbReference type="InterPro" id="IPR044865">
    <property type="entry name" value="MRH_dom"/>
</dbReference>
<accession>A0A8B8C0X9</accession>
<evidence type="ECO:0000256" key="9">
    <source>
        <dbReference type="SAM" id="Phobius"/>
    </source>
</evidence>
<dbReference type="OrthoDB" id="29460at2759"/>
<name>A0A8B8C0X9_CRAVI</name>
<dbReference type="SUPFAM" id="SSF50911">
    <property type="entry name" value="Mannose 6-phosphate receptor domain"/>
    <property type="match status" value="1"/>
</dbReference>
<keyword evidence="12" id="KW-1185">Reference proteome</keyword>
<dbReference type="GO" id="GO:0005802">
    <property type="term" value="C:trans-Golgi network"/>
    <property type="evidence" value="ECO:0007669"/>
    <property type="project" value="TreeGrafter"/>
</dbReference>
<proteinExistence type="predicted"/>
<dbReference type="Gene3D" id="2.70.130.10">
    <property type="entry name" value="Mannose-6-phosphate receptor binding domain"/>
    <property type="match status" value="1"/>
</dbReference>
<dbReference type="GO" id="GO:0000139">
    <property type="term" value="C:Golgi membrane"/>
    <property type="evidence" value="ECO:0007669"/>
    <property type="project" value="UniProtKB-SubCell"/>
</dbReference>
<evidence type="ECO:0000256" key="8">
    <source>
        <dbReference type="ARBA" id="ARBA00023180"/>
    </source>
</evidence>
<protein>
    <submittedName>
        <fullName evidence="13">Cation-dependent mannose-6-phosphate receptor-like</fullName>
    </submittedName>
</protein>
<evidence type="ECO:0000256" key="6">
    <source>
        <dbReference type="ARBA" id="ARBA00023136"/>
    </source>
</evidence>
<sequence length="262" mass="28597">MAGVYVHYSRNLHSYFLLILVTLDAVLAETCQMLSPCSCKMSDGFVMDLSPVSNTDQSPYFKDVLKQGTTNELYSFNPCSGFTEGTGSCNNVALCQISVSGPIEQYKSLGSQTSASFSMNGDVIDLHYNDGDSGTLSVVHISCDDGTLGVMSPAGSTGGPYEFSLSTNLACKRKSSAISVGTIILIGFASLVFLTCPGIVFQKFVRKQSGVYVIPNYELWSSFPQNVKIGILYTVKCGKTGHHLIKYEKLDYWSIHYIYIYS</sequence>
<dbReference type="Pfam" id="PF02157">
    <property type="entry name" value="Man-6-P_recep"/>
    <property type="match status" value="1"/>
</dbReference>
<feature type="chain" id="PRO_5034646205" evidence="10">
    <location>
        <begin position="29"/>
        <end position="262"/>
    </location>
</feature>
<evidence type="ECO:0000313" key="12">
    <source>
        <dbReference type="Proteomes" id="UP000694844"/>
    </source>
</evidence>
<dbReference type="Proteomes" id="UP000694844">
    <property type="component" value="Chromosome 9"/>
</dbReference>
<keyword evidence="4 10" id="KW-0732">Signal</keyword>
<dbReference type="KEGG" id="cvn:111114617"/>
<dbReference type="PANTHER" id="PTHR15071:SF0">
    <property type="entry name" value="MANNOSE 6-PHOSPHATE RECEPTOR-LIKE PROTEIN 1"/>
    <property type="match status" value="1"/>
</dbReference>
<dbReference type="InterPro" id="IPR009011">
    <property type="entry name" value="Man6P_isomerase_rcpt-bd_dom_sf"/>
</dbReference>
<keyword evidence="8" id="KW-0325">Glycoprotein</keyword>
<dbReference type="InterPro" id="IPR028927">
    <property type="entry name" value="Man-6-P_rcpt"/>
</dbReference>
<dbReference type="RefSeq" id="XP_022308711.1">
    <property type="nucleotide sequence ID" value="XM_022453003.1"/>
</dbReference>
<evidence type="ECO:0000256" key="1">
    <source>
        <dbReference type="ARBA" id="ARBA00004308"/>
    </source>
</evidence>
<evidence type="ECO:0000259" key="11">
    <source>
        <dbReference type="PROSITE" id="PS51914"/>
    </source>
</evidence>
<feature type="signal peptide" evidence="10">
    <location>
        <begin position="1"/>
        <end position="28"/>
    </location>
</feature>
<dbReference type="PROSITE" id="PS51914">
    <property type="entry name" value="MRH"/>
    <property type="match status" value="1"/>
</dbReference>
<reference evidence="13" key="1">
    <citation type="submission" date="2025-08" db="UniProtKB">
        <authorList>
            <consortium name="RefSeq"/>
        </authorList>
    </citation>
    <scope>IDENTIFICATION</scope>
    <source>
        <tissue evidence="13">Whole sample</tissue>
    </source>
</reference>
<keyword evidence="6 9" id="KW-0472">Membrane</keyword>
<evidence type="ECO:0000256" key="10">
    <source>
        <dbReference type="SAM" id="SignalP"/>
    </source>
</evidence>
<organism evidence="12 13">
    <name type="scientific">Crassostrea virginica</name>
    <name type="common">Eastern oyster</name>
    <dbReference type="NCBI Taxonomy" id="6565"/>
    <lineage>
        <taxon>Eukaryota</taxon>
        <taxon>Metazoa</taxon>
        <taxon>Spiralia</taxon>
        <taxon>Lophotrochozoa</taxon>
        <taxon>Mollusca</taxon>
        <taxon>Bivalvia</taxon>
        <taxon>Autobranchia</taxon>
        <taxon>Pteriomorphia</taxon>
        <taxon>Ostreida</taxon>
        <taxon>Ostreoidea</taxon>
        <taxon>Ostreidae</taxon>
        <taxon>Crassostrea</taxon>
    </lineage>
</organism>
<keyword evidence="3 9" id="KW-0812">Transmembrane</keyword>
<evidence type="ECO:0000256" key="7">
    <source>
        <dbReference type="ARBA" id="ARBA00023157"/>
    </source>
</evidence>
<keyword evidence="5 9" id="KW-1133">Transmembrane helix</keyword>
<evidence type="ECO:0000313" key="13">
    <source>
        <dbReference type="RefSeq" id="XP_022308711.1"/>
    </source>
</evidence>
<dbReference type="GO" id="GO:0010008">
    <property type="term" value="C:endosome membrane"/>
    <property type="evidence" value="ECO:0007669"/>
    <property type="project" value="UniProtKB-SubCell"/>
</dbReference>
<dbReference type="GeneID" id="111114617"/>
<dbReference type="AlphaFoldDB" id="A0A8B8C0X9"/>
<feature type="transmembrane region" description="Helical" evidence="9">
    <location>
        <begin position="177"/>
        <end position="201"/>
    </location>
</feature>
<dbReference type="PANTHER" id="PTHR15071">
    <property type="entry name" value="MANNOSE-6-PHOSPHATE RECEPTOR FAMILY MEMBER"/>
    <property type="match status" value="1"/>
</dbReference>
<comment type="subcellular location">
    <subcellularLocation>
        <location evidence="1">Endomembrane system</location>
    </subcellularLocation>
</comment>
<keyword evidence="7" id="KW-1015">Disulfide bond</keyword>
<evidence type="ECO:0000256" key="2">
    <source>
        <dbReference type="ARBA" id="ARBA00022448"/>
    </source>
</evidence>
<evidence type="ECO:0000256" key="5">
    <source>
        <dbReference type="ARBA" id="ARBA00022989"/>
    </source>
</evidence>
<evidence type="ECO:0000256" key="3">
    <source>
        <dbReference type="ARBA" id="ARBA00022692"/>
    </source>
</evidence>
<gene>
    <name evidence="13" type="primary">LOC111114617</name>
</gene>